<evidence type="ECO:0000313" key="1">
    <source>
        <dbReference type="EMBL" id="KAJ8680340.1"/>
    </source>
</evidence>
<dbReference type="Proteomes" id="UP001239111">
    <property type="component" value="Chromosome 2"/>
</dbReference>
<reference evidence="1" key="1">
    <citation type="submission" date="2023-04" db="EMBL/GenBank/DDBJ databases">
        <title>A chromosome-level genome assembly of the parasitoid wasp Eretmocerus hayati.</title>
        <authorList>
            <person name="Zhong Y."/>
            <person name="Liu S."/>
            <person name="Liu Y."/>
        </authorList>
    </citation>
    <scope>NUCLEOTIDE SEQUENCE</scope>
    <source>
        <strain evidence="1">ZJU_SS_LIU_2023</strain>
    </source>
</reference>
<name>A0ACC2PEZ6_9HYME</name>
<organism evidence="1 2">
    <name type="scientific">Eretmocerus hayati</name>
    <dbReference type="NCBI Taxonomy" id="131215"/>
    <lineage>
        <taxon>Eukaryota</taxon>
        <taxon>Metazoa</taxon>
        <taxon>Ecdysozoa</taxon>
        <taxon>Arthropoda</taxon>
        <taxon>Hexapoda</taxon>
        <taxon>Insecta</taxon>
        <taxon>Pterygota</taxon>
        <taxon>Neoptera</taxon>
        <taxon>Endopterygota</taxon>
        <taxon>Hymenoptera</taxon>
        <taxon>Apocrita</taxon>
        <taxon>Proctotrupomorpha</taxon>
        <taxon>Chalcidoidea</taxon>
        <taxon>Aphelinidae</taxon>
        <taxon>Aphelininae</taxon>
        <taxon>Eretmocerus</taxon>
    </lineage>
</organism>
<dbReference type="EMBL" id="CM056742">
    <property type="protein sequence ID" value="KAJ8680340.1"/>
    <property type="molecule type" value="Genomic_DNA"/>
</dbReference>
<comment type="caution">
    <text evidence="1">The sequence shown here is derived from an EMBL/GenBank/DDBJ whole genome shotgun (WGS) entry which is preliminary data.</text>
</comment>
<accession>A0ACC2PEZ6</accession>
<sequence length="118" mass="13332">MQSTCCGKRCTWQDWLAYCSYESKELQTLQLTSGSISRVSKIEEIVLGNHDPKTFPWNGSHSGRGYQDDVPEIAIDLSLVKHLIAAGTDVNAVDSRGHSCLHYAVENEEFCDVLYHYY</sequence>
<proteinExistence type="predicted"/>
<gene>
    <name evidence="1" type="ORF">QAD02_016127</name>
</gene>
<evidence type="ECO:0000313" key="2">
    <source>
        <dbReference type="Proteomes" id="UP001239111"/>
    </source>
</evidence>
<keyword evidence="2" id="KW-1185">Reference proteome</keyword>
<protein>
    <submittedName>
        <fullName evidence="1">Uncharacterized protein</fullName>
    </submittedName>
</protein>